<name>A0A8H6LY01_9AGAR</name>
<dbReference type="AlphaFoldDB" id="A0A8H6LY01"/>
<protein>
    <submittedName>
        <fullName evidence="3">Uncharacterized protein</fullName>
    </submittedName>
</protein>
<sequence>MTDLHTRTHAVLGTTRLILHALLWACAVVLLGLTAYRVHYTKRLNHNDILTSSHHFYDPVIVELIVTSCLVIIGSLWTISTLVKRRVKGTAWGFPSFAGEAIYVWVVWVMFLVGASITTHRWLHLKWCRGHHKECRILETIKGFSWICYGLASFILMYAIAEWLLMEYERSTAPPPTYPETRTAQPEPVAAPAATETTYTEVRASNEPPVVGTTASNEPPVRTTAAAPAATETTYTEVRAREEPPVGTAAV</sequence>
<comment type="caution">
    <text evidence="3">The sequence shown here is derived from an EMBL/GenBank/DDBJ whole genome shotgun (WGS) entry which is preliminary data.</text>
</comment>
<keyword evidence="2" id="KW-0812">Transmembrane</keyword>
<feature type="transmembrane region" description="Helical" evidence="2">
    <location>
        <begin position="144"/>
        <end position="166"/>
    </location>
</feature>
<dbReference type="EMBL" id="JACGCI010000095">
    <property type="protein sequence ID" value="KAF6746209.1"/>
    <property type="molecule type" value="Genomic_DNA"/>
</dbReference>
<evidence type="ECO:0000313" key="3">
    <source>
        <dbReference type="EMBL" id="KAF6746209.1"/>
    </source>
</evidence>
<gene>
    <name evidence="4" type="ORF">DFP72DRAFT_1169187</name>
    <name evidence="3" type="ORF">DFP72DRAFT_638228</name>
</gene>
<evidence type="ECO:0000256" key="2">
    <source>
        <dbReference type="SAM" id="Phobius"/>
    </source>
</evidence>
<feature type="compositionally biased region" description="Low complexity" evidence="1">
    <location>
        <begin position="183"/>
        <end position="194"/>
    </location>
</feature>
<evidence type="ECO:0000313" key="4">
    <source>
        <dbReference type="EMBL" id="KAF6756224.1"/>
    </source>
</evidence>
<feature type="transmembrane region" description="Helical" evidence="2">
    <location>
        <begin position="17"/>
        <end position="39"/>
    </location>
</feature>
<keyword evidence="2" id="KW-1133">Transmembrane helix</keyword>
<accession>A0A8H6LY01</accession>
<evidence type="ECO:0000256" key="1">
    <source>
        <dbReference type="SAM" id="MobiDB-lite"/>
    </source>
</evidence>
<feature type="region of interest" description="Disordered" evidence="1">
    <location>
        <begin position="175"/>
        <end position="194"/>
    </location>
</feature>
<keyword evidence="2" id="KW-0472">Membrane</keyword>
<feature type="compositionally biased region" description="Low complexity" evidence="1">
    <location>
        <begin position="223"/>
        <end position="236"/>
    </location>
</feature>
<proteinExistence type="predicted"/>
<dbReference type="EMBL" id="JACGCI010000027">
    <property type="protein sequence ID" value="KAF6756224.1"/>
    <property type="molecule type" value="Genomic_DNA"/>
</dbReference>
<reference evidence="3 5" key="1">
    <citation type="submission" date="2020-07" db="EMBL/GenBank/DDBJ databases">
        <title>Comparative genomics of pyrophilous fungi reveals a link between fire events and developmental genes.</title>
        <authorList>
            <consortium name="DOE Joint Genome Institute"/>
            <person name="Steindorff A.S."/>
            <person name="Carver A."/>
            <person name="Calhoun S."/>
            <person name="Stillman K."/>
            <person name="Liu H."/>
            <person name="Lipzen A."/>
            <person name="Pangilinan J."/>
            <person name="Labutti K."/>
            <person name="Bruns T.D."/>
            <person name="Grigoriev I.V."/>
        </authorList>
    </citation>
    <scope>NUCLEOTIDE SEQUENCE [LARGE SCALE GENOMIC DNA]</scope>
    <source>
        <strain evidence="3 5">CBS 144469</strain>
    </source>
</reference>
<keyword evidence="5" id="KW-1185">Reference proteome</keyword>
<dbReference type="Proteomes" id="UP000521943">
    <property type="component" value="Unassembled WGS sequence"/>
</dbReference>
<evidence type="ECO:0000313" key="5">
    <source>
        <dbReference type="Proteomes" id="UP000521943"/>
    </source>
</evidence>
<feature type="transmembrane region" description="Helical" evidence="2">
    <location>
        <begin position="102"/>
        <end position="123"/>
    </location>
</feature>
<feature type="region of interest" description="Disordered" evidence="1">
    <location>
        <begin position="204"/>
        <end position="251"/>
    </location>
</feature>
<dbReference type="OrthoDB" id="3227739at2759"/>
<feature type="transmembrane region" description="Helical" evidence="2">
    <location>
        <begin position="60"/>
        <end position="82"/>
    </location>
</feature>
<organism evidence="3 5">
    <name type="scientific">Ephemerocybe angulata</name>
    <dbReference type="NCBI Taxonomy" id="980116"/>
    <lineage>
        <taxon>Eukaryota</taxon>
        <taxon>Fungi</taxon>
        <taxon>Dikarya</taxon>
        <taxon>Basidiomycota</taxon>
        <taxon>Agaricomycotina</taxon>
        <taxon>Agaricomycetes</taxon>
        <taxon>Agaricomycetidae</taxon>
        <taxon>Agaricales</taxon>
        <taxon>Agaricineae</taxon>
        <taxon>Psathyrellaceae</taxon>
        <taxon>Ephemerocybe</taxon>
    </lineage>
</organism>